<comment type="caution">
    <text evidence="2">The sequence shown here is derived from an EMBL/GenBank/DDBJ whole genome shotgun (WGS) entry which is preliminary data.</text>
</comment>
<dbReference type="Proteomes" id="UP001168877">
    <property type="component" value="Unassembled WGS sequence"/>
</dbReference>
<feature type="signal peptide" evidence="1">
    <location>
        <begin position="1"/>
        <end position="22"/>
    </location>
</feature>
<sequence>MERSSLRLLVVTSLLFFQLKEAVPVTRIGNLMHEPQLHHHQLVIAETSLEEKTMSGRMGVELNDYPGSGANNRHTPRQQFGRGCVDC</sequence>
<dbReference type="AlphaFoldDB" id="A0AA39S6P6"/>
<feature type="chain" id="PRO_5041433181" evidence="1">
    <location>
        <begin position="23"/>
        <end position="87"/>
    </location>
</feature>
<keyword evidence="1" id="KW-0732">Signal</keyword>
<dbReference type="EMBL" id="JAUESC010000382">
    <property type="protein sequence ID" value="KAK0586638.1"/>
    <property type="molecule type" value="Genomic_DNA"/>
</dbReference>
<organism evidence="2 3">
    <name type="scientific">Acer saccharum</name>
    <name type="common">Sugar maple</name>
    <dbReference type="NCBI Taxonomy" id="4024"/>
    <lineage>
        <taxon>Eukaryota</taxon>
        <taxon>Viridiplantae</taxon>
        <taxon>Streptophyta</taxon>
        <taxon>Embryophyta</taxon>
        <taxon>Tracheophyta</taxon>
        <taxon>Spermatophyta</taxon>
        <taxon>Magnoliopsida</taxon>
        <taxon>eudicotyledons</taxon>
        <taxon>Gunneridae</taxon>
        <taxon>Pentapetalae</taxon>
        <taxon>rosids</taxon>
        <taxon>malvids</taxon>
        <taxon>Sapindales</taxon>
        <taxon>Sapindaceae</taxon>
        <taxon>Hippocastanoideae</taxon>
        <taxon>Acereae</taxon>
        <taxon>Acer</taxon>
    </lineage>
</organism>
<reference evidence="2" key="2">
    <citation type="submission" date="2023-06" db="EMBL/GenBank/DDBJ databases">
        <authorList>
            <person name="Swenson N.G."/>
            <person name="Wegrzyn J.L."/>
            <person name="Mcevoy S.L."/>
        </authorList>
    </citation>
    <scope>NUCLEOTIDE SEQUENCE</scope>
    <source>
        <strain evidence="2">NS2018</strain>
        <tissue evidence="2">Leaf</tissue>
    </source>
</reference>
<evidence type="ECO:0000313" key="3">
    <source>
        <dbReference type="Proteomes" id="UP001168877"/>
    </source>
</evidence>
<evidence type="ECO:0000256" key="1">
    <source>
        <dbReference type="SAM" id="SignalP"/>
    </source>
</evidence>
<name>A0AA39S6P6_ACESA</name>
<keyword evidence="3" id="KW-1185">Reference proteome</keyword>
<reference evidence="2" key="1">
    <citation type="journal article" date="2022" name="Plant J.">
        <title>Strategies of tolerance reflected in two North American maple genomes.</title>
        <authorList>
            <person name="McEvoy S.L."/>
            <person name="Sezen U.U."/>
            <person name="Trouern-Trend A."/>
            <person name="McMahon S.M."/>
            <person name="Schaberg P.G."/>
            <person name="Yang J."/>
            <person name="Wegrzyn J.L."/>
            <person name="Swenson N.G."/>
        </authorList>
    </citation>
    <scope>NUCLEOTIDE SEQUENCE</scope>
    <source>
        <strain evidence="2">NS2018</strain>
    </source>
</reference>
<accession>A0AA39S6P6</accession>
<protein>
    <submittedName>
        <fullName evidence="2">Uncharacterized protein</fullName>
    </submittedName>
</protein>
<dbReference type="PANTHER" id="PTHR33474:SF2">
    <property type="entry name" value="TRANSMEMBRANE PROTEIN"/>
    <property type="match status" value="1"/>
</dbReference>
<evidence type="ECO:0000313" key="2">
    <source>
        <dbReference type="EMBL" id="KAK0586638.1"/>
    </source>
</evidence>
<gene>
    <name evidence="2" type="ORF">LWI29_010018</name>
</gene>
<proteinExistence type="predicted"/>
<dbReference type="PANTHER" id="PTHR33474">
    <property type="entry name" value="TRANSMEMBRANE PROTEIN"/>
    <property type="match status" value="1"/>
</dbReference>